<proteinExistence type="predicted"/>
<organism evidence="1 2">
    <name type="scientific">Nelumbo nucifera</name>
    <name type="common">Sacred lotus</name>
    <dbReference type="NCBI Taxonomy" id="4432"/>
    <lineage>
        <taxon>Eukaryota</taxon>
        <taxon>Viridiplantae</taxon>
        <taxon>Streptophyta</taxon>
        <taxon>Embryophyta</taxon>
        <taxon>Tracheophyta</taxon>
        <taxon>Spermatophyta</taxon>
        <taxon>Magnoliopsida</taxon>
        <taxon>Proteales</taxon>
        <taxon>Nelumbonaceae</taxon>
        <taxon>Nelumbo</taxon>
    </lineage>
</organism>
<keyword evidence="2" id="KW-1185">Reference proteome</keyword>
<sequence>MNILIPKRIRVVDTIFHPITKVAATNCFSNCTPPSPP</sequence>
<comment type="caution">
    <text evidence="1">The sequence shown here is derived from an EMBL/GenBank/DDBJ whole genome shotgun (WGS) entry which is preliminary data.</text>
</comment>
<evidence type="ECO:0000313" key="2">
    <source>
        <dbReference type="Proteomes" id="UP000607653"/>
    </source>
</evidence>
<evidence type="ECO:0000313" key="1">
    <source>
        <dbReference type="EMBL" id="DAD28080.1"/>
    </source>
</evidence>
<dbReference type="AlphaFoldDB" id="A0A822Y6E0"/>
<dbReference type="EMBL" id="DUZY01000002">
    <property type="protein sequence ID" value="DAD28080.1"/>
    <property type="molecule type" value="Genomic_DNA"/>
</dbReference>
<reference evidence="1 2" key="1">
    <citation type="journal article" date="2020" name="Mol. Biol. Evol.">
        <title>Distinct Expression and Methylation Patterns for Genes with Different Fates following a Single Whole-Genome Duplication in Flowering Plants.</title>
        <authorList>
            <person name="Shi T."/>
            <person name="Rahmani R.S."/>
            <person name="Gugger P.F."/>
            <person name="Wang M."/>
            <person name="Li H."/>
            <person name="Zhang Y."/>
            <person name="Li Z."/>
            <person name="Wang Q."/>
            <person name="Van de Peer Y."/>
            <person name="Marchal K."/>
            <person name="Chen J."/>
        </authorList>
    </citation>
    <scope>NUCLEOTIDE SEQUENCE [LARGE SCALE GENOMIC DNA]</scope>
    <source>
        <tissue evidence="1">Leaf</tissue>
    </source>
</reference>
<name>A0A822Y6E0_NELNU</name>
<dbReference type="Proteomes" id="UP000607653">
    <property type="component" value="Unassembled WGS sequence"/>
</dbReference>
<gene>
    <name evidence="1" type="ORF">HUJ06_029548</name>
</gene>
<protein>
    <submittedName>
        <fullName evidence="1">Uncharacterized protein</fullName>
    </submittedName>
</protein>
<accession>A0A822Y6E0</accession>